<dbReference type="PANTHER" id="PTHR24376:SF235">
    <property type="entry name" value="C2H2-TYPE DOMAIN-CONTAINING PROTEIN"/>
    <property type="match status" value="1"/>
</dbReference>
<dbReference type="GO" id="GO:0000978">
    <property type="term" value="F:RNA polymerase II cis-regulatory region sequence-specific DNA binding"/>
    <property type="evidence" value="ECO:0007669"/>
    <property type="project" value="TreeGrafter"/>
</dbReference>
<dbReference type="GO" id="GO:0001228">
    <property type="term" value="F:DNA-binding transcription activator activity, RNA polymerase II-specific"/>
    <property type="evidence" value="ECO:0007669"/>
    <property type="project" value="TreeGrafter"/>
</dbReference>
<evidence type="ECO:0000256" key="4">
    <source>
        <dbReference type="ARBA" id="ARBA00022771"/>
    </source>
</evidence>
<evidence type="ECO:0000313" key="9">
    <source>
        <dbReference type="EMBL" id="KAH8985379.1"/>
    </source>
</evidence>
<evidence type="ECO:0000256" key="1">
    <source>
        <dbReference type="ARBA" id="ARBA00004123"/>
    </source>
</evidence>
<keyword evidence="5" id="KW-0862">Zinc</keyword>
<dbReference type="PROSITE" id="PS50157">
    <property type="entry name" value="ZINC_FINGER_C2H2_2"/>
    <property type="match status" value="2"/>
</dbReference>
<dbReference type="PROSITE" id="PS00028">
    <property type="entry name" value="ZINC_FINGER_C2H2_1"/>
    <property type="match status" value="3"/>
</dbReference>
<keyword evidence="2" id="KW-0479">Metal-binding</keyword>
<evidence type="ECO:0000313" key="10">
    <source>
        <dbReference type="Proteomes" id="UP001201163"/>
    </source>
</evidence>
<proteinExistence type="predicted"/>
<dbReference type="PANTHER" id="PTHR24376">
    <property type="entry name" value="ZINC FINGER PROTEIN"/>
    <property type="match status" value="1"/>
</dbReference>
<comment type="subcellular location">
    <subcellularLocation>
        <location evidence="1">Nucleus</location>
    </subcellularLocation>
</comment>
<evidence type="ECO:0000259" key="8">
    <source>
        <dbReference type="PROSITE" id="PS50157"/>
    </source>
</evidence>
<dbReference type="InterPro" id="IPR013087">
    <property type="entry name" value="Znf_C2H2_type"/>
</dbReference>
<evidence type="ECO:0000256" key="2">
    <source>
        <dbReference type="ARBA" id="ARBA00022723"/>
    </source>
</evidence>
<dbReference type="GO" id="GO:0005634">
    <property type="term" value="C:nucleus"/>
    <property type="evidence" value="ECO:0007669"/>
    <property type="project" value="UniProtKB-SubCell"/>
</dbReference>
<dbReference type="EMBL" id="JAKELL010000064">
    <property type="protein sequence ID" value="KAH8985379.1"/>
    <property type="molecule type" value="Genomic_DNA"/>
</dbReference>
<evidence type="ECO:0000256" key="3">
    <source>
        <dbReference type="ARBA" id="ARBA00022737"/>
    </source>
</evidence>
<dbReference type="InterPro" id="IPR036236">
    <property type="entry name" value="Znf_C2H2_sf"/>
</dbReference>
<dbReference type="SUPFAM" id="SSF57667">
    <property type="entry name" value="beta-beta-alpha zinc fingers"/>
    <property type="match status" value="1"/>
</dbReference>
<feature type="domain" description="C2H2-type" evidence="8">
    <location>
        <begin position="159"/>
        <end position="182"/>
    </location>
</feature>
<name>A0AAD4LC13_9AGAM</name>
<sequence>MWPRALLMGVPPLIRPTPVGNVSDDSVRSHQMAYCDRCERTFPHDWAYEQHRSNSHAHWLCDSCDIDFASEESLDQHYGNSPKHHYCKDCERHFDSVKSKMQHMEAKHWYCETHNRIFDSDNSLKSHYRQSGDHIYCVECEMNFDDDDEWWGHLEEEHHACAPCHKRFGAKKQLEQHDRDVHHVCTECSRFFRTAYDARRHANSGVHQQAAPTLRCPGADCGRTFVSPSALAGHFESGACASRMTRDQLDRLVVRADRKNYVTQRWATGRMWNGAAYECPLCDDASFDRPEQLSQHLQSPRHAHADNLYRCPEPSCASEFGTLSALWGHVESGSCGAGSFRRVRKAMDNWTRSLQV</sequence>
<protein>
    <recommendedName>
        <fullName evidence="8">C2H2-type domain-containing protein</fullName>
    </recommendedName>
</protein>
<evidence type="ECO:0000256" key="7">
    <source>
        <dbReference type="PROSITE-ProRule" id="PRU00042"/>
    </source>
</evidence>
<dbReference type="Gene3D" id="3.30.160.60">
    <property type="entry name" value="Classic Zinc Finger"/>
    <property type="match status" value="2"/>
</dbReference>
<evidence type="ECO:0000256" key="5">
    <source>
        <dbReference type="ARBA" id="ARBA00022833"/>
    </source>
</evidence>
<dbReference type="GO" id="GO:0008270">
    <property type="term" value="F:zinc ion binding"/>
    <property type="evidence" value="ECO:0007669"/>
    <property type="project" value="UniProtKB-KW"/>
</dbReference>
<comment type="caution">
    <text evidence="9">The sequence shown here is derived from an EMBL/GenBank/DDBJ whole genome shotgun (WGS) entry which is preliminary data.</text>
</comment>
<keyword evidence="10" id="KW-1185">Reference proteome</keyword>
<reference evidence="9" key="1">
    <citation type="submission" date="2022-01" db="EMBL/GenBank/DDBJ databases">
        <title>Comparative genomics reveals a dynamic genome evolution in the ectomycorrhizal milk-cap (Lactarius) mushrooms.</title>
        <authorList>
            <consortium name="DOE Joint Genome Institute"/>
            <person name="Lebreton A."/>
            <person name="Tang N."/>
            <person name="Kuo A."/>
            <person name="LaButti K."/>
            <person name="Drula E."/>
            <person name="Barry K."/>
            <person name="Clum A."/>
            <person name="Lipzen A."/>
            <person name="Mousain D."/>
            <person name="Ng V."/>
            <person name="Wang R."/>
            <person name="Wang X."/>
            <person name="Dai Y."/>
            <person name="Henrissat B."/>
            <person name="Grigoriev I.V."/>
            <person name="Guerin-Laguette A."/>
            <person name="Yu F."/>
            <person name="Martin F.M."/>
        </authorList>
    </citation>
    <scope>NUCLEOTIDE SEQUENCE</scope>
    <source>
        <strain evidence="9">QP</strain>
    </source>
</reference>
<feature type="domain" description="C2H2-type" evidence="8">
    <location>
        <begin position="183"/>
        <end position="212"/>
    </location>
</feature>
<dbReference type="Proteomes" id="UP001201163">
    <property type="component" value="Unassembled WGS sequence"/>
</dbReference>
<accession>A0AAD4LC13</accession>
<keyword evidence="3" id="KW-0677">Repeat</keyword>
<dbReference type="SMART" id="SM00355">
    <property type="entry name" value="ZnF_C2H2"/>
    <property type="match status" value="9"/>
</dbReference>
<keyword evidence="6" id="KW-0539">Nucleus</keyword>
<dbReference type="AlphaFoldDB" id="A0AAD4LC13"/>
<organism evidence="9 10">
    <name type="scientific">Lactarius akahatsu</name>
    <dbReference type="NCBI Taxonomy" id="416441"/>
    <lineage>
        <taxon>Eukaryota</taxon>
        <taxon>Fungi</taxon>
        <taxon>Dikarya</taxon>
        <taxon>Basidiomycota</taxon>
        <taxon>Agaricomycotina</taxon>
        <taxon>Agaricomycetes</taxon>
        <taxon>Russulales</taxon>
        <taxon>Russulaceae</taxon>
        <taxon>Lactarius</taxon>
    </lineage>
</organism>
<keyword evidence="4 7" id="KW-0863">Zinc-finger</keyword>
<evidence type="ECO:0000256" key="6">
    <source>
        <dbReference type="ARBA" id="ARBA00023242"/>
    </source>
</evidence>
<gene>
    <name evidence="9" type="ORF">EDB92DRAFT_1883000</name>
</gene>
<dbReference type="Pfam" id="PF12874">
    <property type="entry name" value="zf-met"/>
    <property type="match status" value="2"/>
</dbReference>